<sequence length="355" mass="38916">MPDPATASQPLLVPNGNGAIDPLPSPPIRFPRNLADFCAVWTLKSVVRIYTTFLHILSFLGLRPRPSLTRTYSCAPHSPVRIFLPPTSPTGTETLPPLLISVHGGGYALCAPIIDDADAIIYAHNHRIAVANVGYRLAPRSRFPNQVHDVVALVQAILDDGALPVDRSRVAICGYSAGGNLCLAASQLQGLGESGRIKGAVSFYPVVDFSLDHAERVARAQASVASDAPNQSFGWVRWGYVAESQDLRDPLLSPMFAARSKLPQKVCLIGCELDMLCDEAERMAEKLAAEEGEGRKMSEGEAGWRTKNVRWEKVLAQPHGFNQIVAFGEKRRVARRRTEKMHAEVAKWLYEEVFV</sequence>
<dbReference type="PANTHER" id="PTHR48081:SF8">
    <property type="entry name" value="ALPHA_BETA HYDROLASE FOLD-3 DOMAIN-CONTAINING PROTEIN-RELATED"/>
    <property type="match status" value="1"/>
</dbReference>
<dbReference type="Gene3D" id="3.40.50.1820">
    <property type="entry name" value="alpha/beta hydrolase"/>
    <property type="match status" value="1"/>
</dbReference>
<dbReference type="OrthoDB" id="408631at2759"/>
<dbReference type="Proteomes" id="UP001430584">
    <property type="component" value="Unassembled WGS sequence"/>
</dbReference>
<keyword evidence="6" id="KW-1185">Reference proteome</keyword>
<evidence type="ECO:0000313" key="5">
    <source>
        <dbReference type="Proteomes" id="UP000190776"/>
    </source>
</evidence>
<feature type="domain" description="Alpha/beta hydrolase fold-3" evidence="2">
    <location>
        <begin position="100"/>
        <end position="291"/>
    </location>
</feature>
<comment type="caution">
    <text evidence="4">The sequence shown here is derived from an EMBL/GenBank/DDBJ whole genome shotgun (WGS) entry which is preliminary data.</text>
</comment>
<evidence type="ECO:0000259" key="2">
    <source>
        <dbReference type="Pfam" id="PF07859"/>
    </source>
</evidence>
<evidence type="ECO:0000313" key="4">
    <source>
        <dbReference type="EMBL" id="OMP88986.1"/>
    </source>
</evidence>
<reference evidence="4 5" key="1">
    <citation type="submission" date="2017-01" db="EMBL/GenBank/DDBJ databases">
        <title>Draft genome sequence of Diplodia seriata F98.1, a fungal species involved in grapevine trunk diseases.</title>
        <authorList>
            <person name="Robert-Siegwald G."/>
            <person name="Vallet J."/>
            <person name="Abou-Mansour E."/>
            <person name="Xu J."/>
            <person name="Rey P."/>
            <person name="Bertsch C."/>
            <person name="Rego C."/>
            <person name="Larignon P."/>
            <person name="Fontaine F."/>
            <person name="Lebrun M.-H."/>
        </authorList>
    </citation>
    <scope>NUCLEOTIDE SEQUENCE [LARGE SCALE GENOMIC DNA]</scope>
    <source>
        <strain evidence="4 5">F98.1</strain>
    </source>
</reference>
<dbReference type="InterPro" id="IPR050300">
    <property type="entry name" value="GDXG_lipolytic_enzyme"/>
</dbReference>
<evidence type="ECO:0000313" key="6">
    <source>
        <dbReference type="Proteomes" id="UP001430584"/>
    </source>
</evidence>
<proteinExistence type="predicted"/>
<gene>
    <name evidence="4" type="ORF">BK809_0005707</name>
    <name evidence="3" type="ORF">SLS55_003368</name>
</gene>
<dbReference type="GO" id="GO:0016787">
    <property type="term" value="F:hydrolase activity"/>
    <property type="evidence" value="ECO:0007669"/>
    <property type="project" value="UniProtKB-KW"/>
</dbReference>
<dbReference type="Proteomes" id="UP000190776">
    <property type="component" value="Unassembled WGS sequence"/>
</dbReference>
<organism evidence="4 5">
    <name type="scientific">Diplodia seriata</name>
    <dbReference type="NCBI Taxonomy" id="420778"/>
    <lineage>
        <taxon>Eukaryota</taxon>
        <taxon>Fungi</taxon>
        <taxon>Dikarya</taxon>
        <taxon>Ascomycota</taxon>
        <taxon>Pezizomycotina</taxon>
        <taxon>Dothideomycetes</taxon>
        <taxon>Dothideomycetes incertae sedis</taxon>
        <taxon>Botryosphaeriales</taxon>
        <taxon>Botryosphaeriaceae</taxon>
        <taxon>Diplodia</taxon>
    </lineage>
</organism>
<dbReference type="PANTHER" id="PTHR48081">
    <property type="entry name" value="AB HYDROLASE SUPERFAMILY PROTEIN C4A8.06C"/>
    <property type="match status" value="1"/>
</dbReference>
<keyword evidence="1 4" id="KW-0378">Hydrolase</keyword>
<dbReference type="AlphaFoldDB" id="A0A1S8BND0"/>
<dbReference type="STRING" id="420778.A0A1S8BND0"/>
<evidence type="ECO:0000313" key="3">
    <source>
        <dbReference type="EMBL" id="KAL0261934.1"/>
    </source>
</evidence>
<dbReference type="EMBL" id="JAJVCZ030000003">
    <property type="protein sequence ID" value="KAL0261934.1"/>
    <property type="molecule type" value="Genomic_DNA"/>
</dbReference>
<accession>A0A1S8BND0</accession>
<dbReference type="InterPro" id="IPR013094">
    <property type="entry name" value="AB_hydrolase_3"/>
</dbReference>
<dbReference type="InterPro" id="IPR029058">
    <property type="entry name" value="AB_hydrolase_fold"/>
</dbReference>
<dbReference type="SUPFAM" id="SSF53474">
    <property type="entry name" value="alpha/beta-Hydrolases"/>
    <property type="match status" value="1"/>
</dbReference>
<reference evidence="3 6" key="2">
    <citation type="submission" date="2024-02" db="EMBL/GenBank/DDBJ databases">
        <title>De novo assembly and annotation of 12 fungi associated with fruit tree decline syndrome in Ontario, Canada.</title>
        <authorList>
            <person name="Sulman M."/>
            <person name="Ellouze W."/>
            <person name="Ilyukhin E."/>
        </authorList>
    </citation>
    <scope>NUCLEOTIDE SEQUENCE [LARGE SCALE GENOMIC DNA]</scope>
    <source>
        <strain evidence="3 6">FDS-637</strain>
    </source>
</reference>
<dbReference type="Pfam" id="PF07859">
    <property type="entry name" value="Abhydrolase_3"/>
    <property type="match status" value="1"/>
</dbReference>
<dbReference type="EMBL" id="MSZU01000074">
    <property type="protein sequence ID" value="OMP88986.1"/>
    <property type="molecule type" value="Genomic_DNA"/>
</dbReference>
<evidence type="ECO:0000256" key="1">
    <source>
        <dbReference type="ARBA" id="ARBA00022801"/>
    </source>
</evidence>
<name>A0A1S8BND0_9PEZI</name>
<protein>
    <submittedName>
        <fullName evidence="4">Neutral cholesterol ester hydrolase 1</fullName>
    </submittedName>
</protein>